<dbReference type="PANTHER" id="PTHR36156:SF2">
    <property type="entry name" value="CUPIN TYPE-2 DOMAIN-CONTAINING PROTEIN"/>
    <property type="match status" value="1"/>
</dbReference>
<evidence type="ECO:0000259" key="2">
    <source>
        <dbReference type="Pfam" id="PF07883"/>
    </source>
</evidence>
<feature type="compositionally biased region" description="Low complexity" evidence="1">
    <location>
        <begin position="1"/>
        <end position="17"/>
    </location>
</feature>
<dbReference type="InterPro" id="IPR047142">
    <property type="entry name" value="OryJ/VirC-like"/>
</dbReference>
<reference evidence="3 4" key="1">
    <citation type="submission" date="2018-05" db="EMBL/GenBank/DDBJ databases">
        <title>Whole genome sequencing for identification of molecular markers to develop diagnostic detection tools for the regulated plant pathogen Lachnellula willkommii.</title>
        <authorList>
            <person name="Giroux E."/>
            <person name="Bilodeau G."/>
        </authorList>
    </citation>
    <scope>NUCLEOTIDE SEQUENCE [LARGE SCALE GENOMIC DNA]</scope>
    <source>
        <strain evidence="3 4">CBS 625.97</strain>
    </source>
</reference>
<gene>
    <name evidence="3" type="ORF">LCER1_G008633</name>
</gene>
<keyword evidence="4" id="KW-1185">Reference proteome</keyword>
<proteinExistence type="predicted"/>
<evidence type="ECO:0000313" key="4">
    <source>
        <dbReference type="Proteomes" id="UP000481288"/>
    </source>
</evidence>
<organism evidence="3 4">
    <name type="scientific">Lachnellula cervina</name>
    <dbReference type="NCBI Taxonomy" id="1316786"/>
    <lineage>
        <taxon>Eukaryota</taxon>
        <taxon>Fungi</taxon>
        <taxon>Dikarya</taxon>
        <taxon>Ascomycota</taxon>
        <taxon>Pezizomycotina</taxon>
        <taxon>Leotiomycetes</taxon>
        <taxon>Helotiales</taxon>
        <taxon>Lachnaceae</taxon>
        <taxon>Lachnellula</taxon>
    </lineage>
</organism>
<accession>A0A7D8YIE6</accession>
<evidence type="ECO:0000313" key="3">
    <source>
        <dbReference type="EMBL" id="TVY42662.1"/>
    </source>
</evidence>
<dbReference type="InterPro" id="IPR011051">
    <property type="entry name" value="RmlC_Cupin_sf"/>
</dbReference>
<protein>
    <recommendedName>
        <fullName evidence="2">Cupin type-2 domain-containing protein</fullName>
    </recommendedName>
</protein>
<dbReference type="InterPro" id="IPR013096">
    <property type="entry name" value="Cupin_2"/>
</dbReference>
<dbReference type="SUPFAM" id="SSF51182">
    <property type="entry name" value="RmlC-like cupins"/>
    <property type="match status" value="1"/>
</dbReference>
<name>A0A7D8YIE6_9HELO</name>
<feature type="region of interest" description="Disordered" evidence="1">
    <location>
        <begin position="1"/>
        <end position="21"/>
    </location>
</feature>
<evidence type="ECO:0000256" key="1">
    <source>
        <dbReference type="SAM" id="MobiDB-lite"/>
    </source>
</evidence>
<comment type="caution">
    <text evidence="3">The sequence shown here is derived from an EMBL/GenBank/DDBJ whole genome shotgun (WGS) entry which is preliminary data.</text>
</comment>
<sequence length="180" mass="19392">MSSSTAIPTSTAAMPPADSNPRVVVTTHAADGTSRFGADREVPLFRPMGPAGSSFAVFDRRGAVPVNNLEPTEEYAEMLPRCPPGGVIFCISNIAGNFTVPMHRTLSIDYAVVLSGEIVLRLDGGDEKTVRPGEYIVQGGVNHQWINRKSETCRIMFVTASAEKVKLADGTELEETVLKR</sequence>
<dbReference type="EMBL" id="QGMG01001868">
    <property type="protein sequence ID" value="TVY42662.1"/>
    <property type="molecule type" value="Genomic_DNA"/>
</dbReference>
<dbReference type="InterPro" id="IPR014710">
    <property type="entry name" value="RmlC-like_jellyroll"/>
</dbReference>
<dbReference type="PANTHER" id="PTHR36156">
    <property type="entry name" value="SLR2101 PROTEIN"/>
    <property type="match status" value="1"/>
</dbReference>
<dbReference type="Gene3D" id="2.60.120.10">
    <property type="entry name" value="Jelly Rolls"/>
    <property type="match status" value="1"/>
</dbReference>
<dbReference type="AlphaFoldDB" id="A0A7D8YIE6"/>
<feature type="domain" description="Cupin type-2" evidence="2">
    <location>
        <begin position="99"/>
        <end position="158"/>
    </location>
</feature>
<dbReference type="Pfam" id="PF07883">
    <property type="entry name" value="Cupin_2"/>
    <property type="match status" value="1"/>
</dbReference>
<dbReference type="OrthoDB" id="5840532at2759"/>
<dbReference type="Proteomes" id="UP000481288">
    <property type="component" value="Unassembled WGS sequence"/>
</dbReference>
<dbReference type="CDD" id="cd02231">
    <property type="entry name" value="cupin_BLL6423-like"/>
    <property type="match status" value="1"/>
</dbReference>